<proteinExistence type="predicted"/>
<accession>A0A652YX33</accession>
<reference evidence="1" key="1">
    <citation type="submission" date="2019-07" db="EMBL/GenBank/DDBJ databases">
        <title>Genomic Encyclopedia of Type Strains, Phase IV (KMG-IV): sequencing the most valuable type-strain genomes for metagenomic binning, comparative biology and taxonomic classification.</title>
        <authorList>
            <person name="Goeker M."/>
        </authorList>
    </citation>
    <scope>NUCLEOTIDE SEQUENCE</scope>
    <source>
        <strain evidence="1">DSM 44596</strain>
    </source>
</reference>
<comment type="caution">
    <text evidence="1">The sequence shown here is derived from an EMBL/GenBank/DDBJ whole genome shotgun (WGS) entry which is preliminary data.</text>
</comment>
<name>A0A652YX33_NOCGL</name>
<protein>
    <recommendedName>
        <fullName evidence="2">Dolichyl-phosphate-mannose-protein mannosyltransferase</fullName>
    </recommendedName>
</protein>
<dbReference type="EMBL" id="VNIQ01000001">
    <property type="protein sequence ID" value="TYQ08118.1"/>
    <property type="molecule type" value="Genomic_DNA"/>
</dbReference>
<evidence type="ECO:0000313" key="1">
    <source>
        <dbReference type="EMBL" id="TYQ08118.1"/>
    </source>
</evidence>
<organism evidence="1">
    <name type="scientific">Nocardia globerula</name>
    <dbReference type="NCBI Taxonomy" id="1818"/>
    <lineage>
        <taxon>Bacteria</taxon>
        <taxon>Bacillati</taxon>
        <taxon>Actinomycetota</taxon>
        <taxon>Actinomycetes</taxon>
        <taxon>Mycobacteriales</taxon>
        <taxon>Nocardiaceae</taxon>
        <taxon>Nocardia</taxon>
    </lineage>
</organism>
<dbReference type="AlphaFoldDB" id="A0A652YX33"/>
<evidence type="ECO:0008006" key="2">
    <source>
        <dbReference type="Google" id="ProtNLM"/>
    </source>
</evidence>
<gene>
    <name evidence="1" type="ORF">FNL38_101489</name>
</gene>
<sequence>MIALAPVDAEQAPRHRFSDTSRSALRSWTSTGVLLALGILLIGVSYRMSSDGSPPNVYYATFWVGMLLGVIPLAAKLAAFGTTVNQRIGAIALLGLFTAVPKYLRNPFGPSYHDEYAHWRESVDVMSSGQLFPPNSIIPIVEYFPGTSALSASIAQLTGLSAWSAGEVLMVVTHVMTILGAYVLGTSLLRSARAGAVAALIYALNPSAIYFDTQFAYEGVAITFFMWALALTSIAARSDDRRRRIAFLSIAVTCGAVCVVTHHLTTIALLLISGAIAVTVTAFGFVRAHQRPYAWWVLLSGTAAVGAAWLVFVASPTVSYLSPYLANSVTQLSSIATSQSSGRELLAANVQPLWERAFTAAAPAAVAAIFALGLLVIARVRGKVTSATLAFIAIGAVYFPSVLFVLAPSGAEGARRSWAFSYVGVAVMCALVVAFQDRLPRIVIRFRKLISLAVLIVLLIGNVGAGLNDPYRFPGPFLWGSDTRSASAEARTVAEHIRLREGRVRVVTDRYTTLALAAYGELYVSEPSSDFPVWELTQTDTDPDTKLATDLAGATYDYLVVDTRMADSPPFNGDNYGSGDPLAGLPTPPSYLDRLDHAPWASLIMSTEHLRVYRLDSASVGTELTDLTGTP</sequence>